<dbReference type="RefSeq" id="WP_068331751.1">
    <property type="nucleotide sequence ID" value="NZ_LQBP01000001.1"/>
</dbReference>
<dbReference type="Proteomes" id="UP000053690">
    <property type="component" value="Unassembled WGS sequence"/>
</dbReference>
<feature type="domain" description="Maltose/galactoside acetyltransferase" evidence="8">
    <location>
        <begin position="4"/>
        <end position="58"/>
    </location>
</feature>
<dbReference type="PROSITE" id="PS00101">
    <property type="entry name" value="HEXAPEP_TRANSFERASES"/>
    <property type="match status" value="1"/>
</dbReference>
<dbReference type="AlphaFoldDB" id="A0A0X3U914"/>
<reference evidence="10" key="1">
    <citation type="submission" date="2015-12" db="EMBL/GenBank/DDBJ databases">
        <authorList>
            <person name="Zhang G."/>
            <person name="Stingl U."/>
        </authorList>
    </citation>
    <scope>NUCLEOTIDE SEQUENCE [LARGE SCALE GENOMIC DNA]</scope>
    <source>
        <strain evidence="10">ZGT108</strain>
    </source>
</reference>
<keyword evidence="5" id="KW-0012">Acyltransferase</keyword>
<dbReference type="SUPFAM" id="SSF51161">
    <property type="entry name" value="Trimeric LpxA-like enzymes"/>
    <property type="match status" value="1"/>
</dbReference>
<evidence type="ECO:0000256" key="4">
    <source>
        <dbReference type="ARBA" id="ARBA00022737"/>
    </source>
</evidence>
<keyword evidence="3 9" id="KW-0808">Transferase</keyword>
<dbReference type="GO" id="GO:0016407">
    <property type="term" value="F:acetyltransferase activity"/>
    <property type="evidence" value="ECO:0007669"/>
    <property type="project" value="InterPro"/>
</dbReference>
<gene>
    <name evidence="9" type="ORF">AVO44_01895</name>
</gene>
<organism evidence="9 10">
    <name type="scientific">Ruegeria profundi</name>
    <dbReference type="NCBI Taxonomy" id="1685378"/>
    <lineage>
        <taxon>Bacteria</taxon>
        <taxon>Pseudomonadati</taxon>
        <taxon>Pseudomonadota</taxon>
        <taxon>Alphaproteobacteria</taxon>
        <taxon>Rhodobacterales</taxon>
        <taxon>Roseobacteraceae</taxon>
        <taxon>Ruegeria</taxon>
    </lineage>
</organism>
<keyword evidence="4" id="KW-0677">Repeat</keyword>
<accession>A0A0X3U914</accession>
<dbReference type="CDD" id="cd03357">
    <property type="entry name" value="LbH_MAT_GAT"/>
    <property type="match status" value="1"/>
</dbReference>
<dbReference type="InterPro" id="IPR001451">
    <property type="entry name" value="Hexapep"/>
</dbReference>
<evidence type="ECO:0000259" key="8">
    <source>
        <dbReference type="SMART" id="SM01266"/>
    </source>
</evidence>
<comment type="similarity">
    <text evidence="1">Belongs to the transferase hexapeptide repeat family.</text>
</comment>
<evidence type="ECO:0000256" key="6">
    <source>
        <dbReference type="ARBA" id="ARBA00055587"/>
    </source>
</evidence>
<dbReference type="OrthoDB" id="9815592at2"/>
<keyword evidence="2" id="KW-0536">Nodulation</keyword>
<dbReference type="EMBL" id="LQBP01000001">
    <property type="protein sequence ID" value="KUJ82050.1"/>
    <property type="molecule type" value="Genomic_DNA"/>
</dbReference>
<dbReference type="PANTHER" id="PTHR23416:SF23">
    <property type="entry name" value="ACETYLTRANSFERASE C18B11.09C-RELATED"/>
    <property type="match status" value="1"/>
</dbReference>
<dbReference type="Pfam" id="PF12464">
    <property type="entry name" value="Mac"/>
    <property type="match status" value="1"/>
</dbReference>
<evidence type="ECO:0000256" key="1">
    <source>
        <dbReference type="ARBA" id="ARBA00007274"/>
    </source>
</evidence>
<name>A0A0X3U914_9RHOB</name>
<proteinExistence type="inferred from homology"/>
<dbReference type="Pfam" id="PF00132">
    <property type="entry name" value="Hexapep"/>
    <property type="match status" value="1"/>
</dbReference>
<dbReference type="Gene3D" id="2.160.10.10">
    <property type="entry name" value="Hexapeptide repeat proteins"/>
    <property type="match status" value="1"/>
</dbReference>
<evidence type="ECO:0000256" key="3">
    <source>
        <dbReference type="ARBA" id="ARBA00022679"/>
    </source>
</evidence>
<evidence type="ECO:0000256" key="7">
    <source>
        <dbReference type="ARBA" id="ARBA00067695"/>
    </source>
</evidence>
<evidence type="ECO:0000256" key="2">
    <source>
        <dbReference type="ARBA" id="ARBA00022458"/>
    </source>
</evidence>
<comment type="function">
    <text evidence="6">Acetyltransferase implicated in the O-acetylation of Nod factors.</text>
</comment>
<sequence length="183" mass="19540">MTEREKMQAGQWYCCLDPELDDLRAHARRAVHAHNTCPPDARGAMAPELLALFATIGSDCFFEAPFHCAYGINIHLGARVFFNAGCVILDTAPVRVGDDSMFGPHVQIYCAQHAKDPDERAQGLEIGLPVTIGRHVWVGGGAILMPGITIGDNATIGAGSVVTKDVAAGETVVGNPARPLRRP</sequence>
<dbReference type="FunFam" id="2.160.10.10:FF:000025">
    <property type="entry name" value="Hexapeptide-repeat containing-acetyltransferase"/>
    <property type="match status" value="1"/>
</dbReference>
<dbReference type="GO" id="GO:0008374">
    <property type="term" value="F:O-acyltransferase activity"/>
    <property type="evidence" value="ECO:0007669"/>
    <property type="project" value="TreeGrafter"/>
</dbReference>
<dbReference type="InterPro" id="IPR011004">
    <property type="entry name" value="Trimer_LpxA-like_sf"/>
</dbReference>
<evidence type="ECO:0000313" key="9">
    <source>
        <dbReference type="EMBL" id="KUJ82050.1"/>
    </source>
</evidence>
<protein>
    <recommendedName>
        <fullName evidence="7">Nodulation protein L</fullName>
    </recommendedName>
</protein>
<keyword evidence="10" id="KW-1185">Reference proteome</keyword>
<evidence type="ECO:0000256" key="5">
    <source>
        <dbReference type="ARBA" id="ARBA00023315"/>
    </source>
</evidence>
<comment type="caution">
    <text evidence="9">The sequence shown here is derived from an EMBL/GenBank/DDBJ whole genome shotgun (WGS) entry which is preliminary data.</text>
</comment>
<dbReference type="InterPro" id="IPR051159">
    <property type="entry name" value="Hexapeptide_acetyltransf"/>
</dbReference>
<dbReference type="InterPro" id="IPR024688">
    <property type="entry name" value="Mac_dom"/>
</dbReference>
<evidence type="ECO:0000313" key="10">
    <source>
        <dbReference type="Proteomes" id="UP000053690"/>
    </source>
</evidence>
<dbReference type="PANTHER" id="PTHR23416">
    <property type="entry name" value="SIALIC ACID SYNTHASE-RELATED"/>
    <property type="match status" value="1"/>
</dbReference>
<dbReference type="STRING" id="1685378.AVO44_01895"/>
<dbReference type="SMART" id="SM01266">
    <property type="entry name" value="Mac"/>
    <property type="match status" value="1"/>
</dbReference>
<dbReference type="InterPro" id="IPR018357">
    <property type="entry name" value="Hexapep_transf_CS"/>
</dbReference>